<dbReference type="GO" id="GO:0036431">
    <property type="term" value="F:dCMP kinase activity"/>
    <property type="evidence" value="ECO:0007669"/>
    <property type="project" value="RHEA"/>
</dbReference>
<dbReference type="InterPro" id="IPR033690">
    <property type="entry name" value="Adenylat_kinase_CS"/>
</dbReference>
<comment type="catalytic activity">
    <reaction evidence="8 9">
        <text>UMP + ATP = UDP + ADP</text>
        <dbReference type="Rhea" id="RHEA:24400"/>
        <dbReference type="ChEBI" id="CHEBI:30616"/>
        <dbReference type="ChEBI" id="CHEBI:57865"/>
        <dbReference type="ChEBI" id="CHEBI:58223"/>
        <dbReference type="ChEBI" id="CHEBI:456216"/>
        <dbReference type="EC" id="2.7.4.14"/>
    </reaction>
</comment>
<accession>A0A1W7R9B7</accession>
<dbReference type="HAMAP" id="MF_00235">
    <property type="entry name" value="Adenylate_kinase_Adk"/>
    <property type="match status" value="1"/>
</dbReference>
<feature type="binding site" evidence="9">
    <location>
        <position position="39"/>
    </location>
    <ligand>
        <name>a ribonucleoside 5'-phosphate</name>
        <dbReference type="ChEBI" id="CHEBI:58043"/>
    </ligand>
</feature>
<dbReference type="CDD" id="cd01428">
    <property type="entry name" value="ADK"/>
    <property type="match status" value="1"/>
</dbReference>
<evidence type="ECO:0000256" key="7">
    <source>
        <dbReference type="ARBA" id="ARBA00023242"/>
    </source>
</evidence>
<dbReference type="GO" id="GO:0005524">
    <property type="term" value="F:ATP binding"/>
    <property type="evidence" value="ECO:0007669"/>
    <property type="project" value="UniProtKB-KW"/>
</dbReference>
<comment type="domain">
    <text evidence="9">Consists of three domains, a large central CORE domain and two small peripheral domains, NMPbind and LID, which undergo movements during catalysis. The LID domain closes over the site of phosphoryl transfer upon ATP binding. Assembling and dissambling the active center during each catalytic cycle provides an effective means to prevent ATP hydrolysis.</text>
</comment>
<feature type="binding site" evidence="9">
    <location>
        <position position="129"/>
    </location>
    <ligand>
        <name>ATP</name>
        <dbReference type="ChEBI" id="CHEBI:30616"/>
    </ligand>
</feature>
<dbReference type="EMBL" id="GFAH01000665">
    <property type="protein sequence ID" value="JAV47724.1"/>
    <property type="molecule type" value="Transcribed_RNA"/>
</dbReference>
<evidence type="ECO:0000256" key="4">
    <source>
        <dbReference type="ARBA" id="ARBA00022777"/>
    </source>
</evidence>
<evidence type="ECO:0000256" key="2">
    <source>
        <dbReference type="ARBA" id="ARBA00022679"/>
    </source>
</evidence>
<evidence type="ECO:0000256" key="1">
    <source>
        <dbReference type="ARBA" id="ARBA00022490"/>
    </source>
</evidence>
<dbReference type="PROSITE" id="PS00113">
    <property type="entry name" value="ADENYLATE_KINASE"/>
    <property type="match status" value="1"/>
</dbReference>
<feature type="binding site" evidence="9">
    <location>
        <position position="95"/>
    </location>
    <ligand>
        <name>CMP</name>
        <dbReference type="ChEBI" id="CHEBI:60377"/>
    </ligand>
</feature>
<feature type="binding site" evidence="9">
    <location>
        <begin position="13"/>
        <end position="18"/>
    </location>
    <ligand>
        <name>ATP</name>
        <dbReference type="ChEBI" id="CHEBI:30616"/>
    </ligand>
</feature>
<evidence type="ECO:0000256" key="8">
    <source>
        <dbReference type="ARBA" id="ARBA00048116"/>
    </source>
</evidence>
<dbReference type="GO" id="GO:0006221">
    <property type="term" value="P:pyrimidine nucleotide biosynthetic process"/>
    <property type="evidence" value="ECO:0007669"/>
    <property type="project" value="UniProtKB-UniRule"/>
</dbReference>
<reference evidence="10" key="1">
    <citation type="submission" date="2016-11" db="EMBL/GenBank/DDBJ databases">
        <title>Venom-gland transcriptomics and venom proteomics of the black-back scorpion (Hadrurus spadix) reveal detectability challenges and an unexplored realm of animal toxin diversity.</title>
        <authorList>
            <person name="Rokyta D.R."/>
            <person name="Ward M.J."/>
        </authorList>
    </citation>
    <scope>NUCLEOTIDE SEQUENCE</scope>
    <source>
        <tissue evidence="10">Venom gland</tissue>
    </source>
</reference>
<evidence type="ECO:0000256" key="5">
    <source>
        <dbReference type="ARBA" id="ARBA00022840"/>
    </source>
</evidence>
<evidence type="ECO:0000313" key="10">
    <source>
        <dbReference type="EMBL" id="JAV47724.1"/>
    </source>
</evidence>
<keyword evidence="6 9" id="KW-0665">Pyrimidine biosynthesis</keyword>
<keyword evidence="4 9" id="KW-0418">Kinase</keyword>
<dbReference type="GO" id="GO:0006207">
    <property type="term" value="P:'de novo' pyrimidine nucleobase biosynthetic process"/>
    <property type="evidence" value="ECO:0007669"/>
    <property type="project" value="InterPro"/>
</dbReference>
<dbReference type="GO" id="GO:0036430">
    <property type="term" value="F:CMP kinase activity"/>
    <property type="evidence" value="ECO:0007669"/>
    <property type="project" value="RHEA"/>
</dbReference>
<name>A0A1W7R9B7_9SCOR</name>
<comment type="similarity">
    <text evidence="9">Belongs to the adenylate kinase family. UMP-CMP kinase subfamily.</text>
</comment>
<keyword evidence="3 9" id="KW-0547">Nucleotide-binding</keyword>
<dbReference type="InterPro" id="IPR027417">
    <property type="entry name" value="P-loop_NTPase"/>
</dbReference>
<keyword evidence="1 9" id="KW-0963">Cytoplasm</keyword>
<comment type="cofactor">
    <cofactor evidence="9">
        <name>Mg(2+)</name>
        <dbReference type="ChEBI" id="CHEBI:18420"/>
    </cofactor>
    <text evidence="9">Binds 1 Mg(2+) ion per monomer.</text>
</comment>
<dbReference type="SUPFAM" id="SSF52540">
    <property type="entry name" value="P-loop containing nucleoside triphosphate hydrolases"/>
    <property type="match status" value="1"/>
</dbReference>
<feature type="binding site" evidence="9">
    <location>
        <begin position="61"/>
        <end position="63"/>
    </location>
    <ligand>
        <name>a ribonucleoside 5'-phosphate</name>
        <dbReference type="ChEBI" id="CHEBI:58043"/>
    </ligand>
</feature>
<dbReference type="GO" id="GO:0005634">
    <property type="term" value="C:nucleus"/>
    <property type="evidence" value="ECO:0007669"/>
    <property type="project" value="UniProtKB-SubCell"/>
</dbReference>
<feature type="binding site" evidence="9">
    <location>
        <position position="136"/>
    </location>
    <ligand>
        <name>a ribonucleoside 5'-phosphate</name>
        <dbReference type="ChEBI" id="CHEBI:58043"/>
    </ligand>
</feature>
<dbReference type="PANTHER" id="PTHR23359">
    <property type="entry name" value="NUCLEOTIDE KINASE"/>
    <property type="match status" value="1"/>
</dbReference>
<comment type="subunit">
    <text evidence="9">Monomer.</text>
</comment>
<sequence>MKPNVVFVLGAPGSGKGTQCEKISSEFGYVHLSAGDLLRKERNTPGSKYGDLIENHIRNGSIVPVEITCSLLKQAMDESECNNFLIDGFPRNEDNLQGWNREMGEHSNVKFVLFFDCTEEICIERCLNRGAEGSGRSDDNPESLRKRFRTYNCQTMPVVQHYDDLGLVRKADATKSPDEVFEEVKTFFSEN</sequence>
<feature type="binding site" evidence="9">
    <location>
        <position position="147"/>
    </location>
    <ligand>
        <name>a ribonucleoside 5'-phosphate</name>
        <dbReference type="ChEBI" id="CHEBI:58043"/>
    </ligand>
</feature>
<dbReference type="FunFam" id="3.40.50.300:FF:000315">
    <property type="entry name" value="Adenylate kinase 1"/>
    <property type="match status" value="1"/>
</dbReference>
<comment type="catalytic activity">
    <reaction evidence="9">
        <text>dCMP + ATP = dCDP + ADP</text>
        <dbReference type="Rhea" id="RHEA:25094"/>
        <dbReference type="ChEBI" id="CHEBI:30616"/>
        <dbReference type="ChEBI" id="CHEBI:57566"/>
        <dbReference type="ChEBI" id="CHEBI:58593"/>
        <dbReference type="ChEBI" id="CHEBI:456216"/>
        <dbReference type="EC" id="2.7.4.14"/>
    </reaction>
</comment>
<evidence type="ECO:0000256" key="9">
    <source>
        <dbReference type="HAMAP-Rule" id="MF_03172"/>
    </source>
</evidence>
<dbReference type="InterPro" id="IPR006266">
    <property type="entry name" value="UMP_CMP_kinase"/>
</dbReference>
<feature type="binding site" evidence="9">
    <location>
        <position position="175"/>
    </location>
    <ligand>
        <name>ATP</name>
        <dbReference type="ChEBI" id="CHEBI:30616"/>
    </ligand>
</feature>
<comment type="caution">
    <text evidence="9">Lacks conserved residue(s) required for the propagation of feature annotation.</text>
</comment>
<dbReference type="EC" id="2.7.4.14" evidence="9"/>
<dbReference type="GO" id="GO:0005737">
    <property type="term" value="C:cytoplasm"/>
    <property type="evidence" value="ECO:0007669"/>
    <property type="project" value="UniProtKB-SubCell"/>
</dbReference>
<dbReference type="Pfam" id="PF00406">
    <property type="entry name" value="ADK"/>
    <property type="match status" value="1"/>
</dbReference>
<dbReference type="Gene3D" id="3.40.50.300">
    <property type="entry name" value="P-loop containing nucleotide triphosphate hydrolases"/>
    <property type="match status" value="1"/>
</dbReference>
<dbReference type="PRINTS" id="PR00094">
    <property type="entry name" value="ADENYLTKNASE"/>
</dbReference>
<keyword evidence="2 9" id="KW-0808">Transferase</keyword>
<evidence type="ECO:0000256" key="3">
    <source>
        <dbReference type="ARBA" id="ARBA00022741"/>
    </source>
</evidence>
<feature type="binding site" evidence="9">
    <location>
        <begin position="88"/>
        <end position="91"/>
    </location>
    <ligand>
        <name>a ribonucleoside 5'-phosphate</name>
        <dbReference type="ChEBI" id="CHEBI:58043"/>
    </ligand>
</feature>
<dbReference type="GO" id="GO:0033862">
    <property type="term" value="F:UMP kinase activity"/>
    <property type="evidence" value="ECO:0007669"/>
    <property type="project" value="RHEA"/>
</dbReference>
<evidence type="ECO:0000256" key="6">
    <source>
        <dbReference type="ARBA" id="ARBA00022975"/>
    </source>
</evidence>
<comment type="catalytic activity">
    <reaction evidence="9">
        <text>CMP + ATP = CDP + ADP</text>
        <dbReference type="Rhea" id="RHEA:11600"/>
        <dbReference type="ChEBI" id="CHEBI:30616"/>
        <dbReference type="ChEBI" id="CHEBI:58069"/>
        <dbReference type="ChEBI" id="CHEBI:60377"/>
        <dbReference type="ChEBI" id="CHEBI:456216"/>
        <dbReference type="EC" id="2.7.4.14"/>
    </reaction>
</comment>
<dbReference type="NCBIfam" id="TIGR01359">
    <property type="entry name" value="UMP_CMP_kin_fam"/>
    <property type="match status" value="1"/>
</dbReference>
<comment type="subcellular location">
    <subcellularLocation>
        <location evidence="9">Cytoplasm</location>
    </subcellularLocation>
    <subcellularLocation>
        <location evidence="9">Nucleus</location>
    </subcellularLocation>
</comment>
<dbReference type="InterPro" id="IPR000850">
    <property type="entry name" value="Adenylat/UMP-CMP_kin"/>
</dbReference>
<organism evidence="10">
    <name type="scientific">Hadrurus spadix</name>
    <dbReference type="NCBI Taxonomy" id="141984"/>
    <lineage>
        <taxon>Eukaryota</taxon>
        <taxon>Metazoa</taxon>
        <taxon>Ecdysozoa</taxon>
        <taxon>Arthropoda</taxon>
        <taxon>Chelicerata</taxon>
        <taxon>Arachnida</taxon>
        <taxon>Scorpiones</taxon>
        <taxon>Iurida</taxon>
        <taxon>Iuroidea</taxon>
        <taxon>Hadrurus</taxon>
    </lineage>
</organism>
<dbReference type="HAMAP" id="MF_03172">
    <property type="entry name" value="Adenylate_kinase_UMP_CMP_kin"/>
    <property type="match status" value="1"/>
</dbReference>
<keyword evidence="7 9" id="KW-0539">Nucleus</keyword>
<protein>
    <recommendedName>
        <fullName evidence="9">UMP-CMP kinase</fullName>
        <ecNumber evidence="9">2.7.4.14</ecNumber>
    </recommendedName>
    <alternativeName>
        <fullName evidence="9">Deoxycytidylate kinase</fullName>
        <shortName evidence="9">CK</shortName>
        <shortName evidence="9">dCMP kinase</shortName>
    </alternativeName>
    <alternativeName>
        <fullName evidence="9">Uridine monophosphate/cytidine monophosphate kinase</fullName>
        <shortName evidence="9">UMP/CMP kinase</shortName>
        <shortName evidence="9">UMP/CMPK</shortName>
    </alternativeName>
</protein>
<keyword evidence="5 9" id="KW-0067">ATP-binding</keyword>
<proteinExistence type="inferred from homology"/>
<feature type="region of interest" description="NMPbind" evidence="9">
    <location>
        <begin position="33"/>
        <end position="63"/>
    </location>
</feature>
<comment type="function">
    <text evidence="9">Catalyzes the phosphorylation of pyrimidine nucleoside monophosphates at the expense of ATP. Plays an important role in de novo pyrimidine nucleotide biosynthesis. Has preference for UMP and CMP as phosphate acceptors.</text>
</comment>
<dbReference type="AlphaFoldDB" id="A0A1W7R9B7"/>